<keyword evidence="5" id="KW-1185">Reference proteome</keyword>
<keyword evidence="1" id="KW-0479">Metal-binding</keyword>
<evidence type="ECO:0000256" key="2">
    <source>
        <dbReference type="ARBA" id="ARBA00022771"/>
    </source>
</evidence>
<reference evidence="4" key="1">
    <citation type="submission" date="2023-01" db="EMBL/GenBank/DDBJ databases">
        <title>Genome assembly of the deep-sea coral Lophelia pertusa.</title>
        <authorList>
            <person name="Herrera S."/>
            <person name="Cordes E."/>
        </authorList>
    </citation>
    <scope>NUCLEOTIDE SEQUENCE</scope>
    <source>
        <strain evidence="4">USNM1676648</strain>
        <tissue evidence="4">Polyp</tissue>
    </source>
</reference>
<sequence>MEVLNPVTQQLQTWRKLDKWPTDKNNYYTQLKKLHGKMLTPLHEHELEQVNPLTVYQAFEGRWKCDNCNAESSHASLFPFHCRTCSFDLCYSCVHMQLQHNTLAHHHQLLYVETSMLLYQNQNGTWRCAVCKKYK</sequence>
<dbReference type="OrthoDB" id="24526at2759"/>
<name>A0A9W9Z6N1_9CNID</name>
<evidence type="ECO:0000256" key="3">
    <source>
        <dbReference type="ARBA" id="ARBA00022833"/>
    </source>
</evidence>
<keyword evidence="3" id="KW-0862">Zinc</keyword>
<evidence type="ECO:0000256" key="1">
    <source>
        <dbReference type="ARBA" id="ARBA00022723"/>
    </source>
</evidence>
<dbReference type="EMBL" id="MU826414">
    <property type="protein sequence ID" value="KAJ7376097.1"/>
    <property type="molecule type" value="Genomic_DNA"/>
</dbReference>
<evidence type="ECO:0000313" key="4">
    <source>
        <dbReference type="EMBL" id="KAJ7376097.1"/>
    </source>
</evidence>
<organism evidence="4 5">
    <name type="scientific">Desmophyllum pertusum</name>
    <dbReference type="NCBI Taxonomy" id="174260"/>
    <lineage>
        <taxon>Eukaryota</taxon>
        <taxon>Metazoa</taxon>
        <taxon>Cnidaria</taxon>
        <taxon>Anthozoa</taxon>
        <taxon>Hexacorallia</taxon>
        <taxon>Scleractinia</taxon>
        <taxon>Caryophylliina</taxon>
        <taxon>Caryophylliidae</taxon>
        <taxon>Desmophyllum</taxon>
    </lineage>
</organism>
<protein>
    <recommendedName>
        <fullName evidence="6">ZZ-type domain-containing protein</fullName>
    </recommendedName>
</protein>
<accession>A0A9W9Z6N1</accession>
<gene>
    <name evidence="4" type="ORF">OS493_036860</name>
</gene>
<evidence type="ECO:0000313" key="5">
    <source>
        <dbReference type="Proteomes" id="UP001163046"/>
    </source>
</evidence>
<dbReference type="AlphaFoldDB" id="A0A9W9Z6N1"/>
<proteinExistence type="predicted"/>
<dbReference type="InterPro" id="IPR043145">
    <property type="entry name" value="Znf_ZZ_sf"/>
</dbReference>
<evidence type="ECO:0008006" key="6">
    <source>
        <dbReference type="Google" id="ProtNLM"/>
    </source>
</evidence>
<dbReference type="Gene3D" id="3.30.60.90">
    <property type="match status" value="1"/>
</dbReference>
<comment type="caution">
    <text evidence="4">The sequence shown here is derived from an EMBL/GenBank/DDBJ whole genome shotgun (WGS) entry which is preliminary data.</text>
</comment>
<keyword evidence="2" id="KW-0863">Zinc-finger</keyword>
<dbReference type="GO" id="GO:0008270">
    <property type="term" value="F:zinc ion binding"/>
    <property type="evidence" value="ECO:0007669"/>
    <property type="project" value="UniProtKB-KW"/>
</dbReference>
<dbReference type="Proteomes" id="UP001163046">
    <property type="component" value="Unassembled WGS sequence"/>
</dbReference>